<evidence type="ECO:0000256" key="1">
    <source>
        <dbReference type="ARBA" id="ARBA00022630"/>
    </source>
</evidence>
<comment type="caution">
    <text evidence="7">The sequence shown here is derived from an EMBL/GenBank/DDBJ whole genome shotgun (WGS) entry which is preliminary data.</text>
</comment>
<dbReference type="FunFam" id="2.40.110.10:FF:000020">
    <property type="entry name" value="Putative acyl-CoA dehydrogenase YdbM"/>
    <property type="match status" value="1"/>
</dbReference>
<dbReference type="Gene3D" id="2.40.110.10">
    <property type="entry name" value="Butyryl-CoA Dehydrogenase, subunit A, domain 2"/>
    <property type="match status" value="1"/>
</dbReference>
<dbReference type="GO" id="GO:0003995">
    <property type="term" value="F:acyl-CoA dehydrogenase activity"/>
    <property type="evidence" value="ECO:0007669"/>
    <property type="project" value="TreeGrafter"/>
</dbReference>
<dbReference type="Proteomes" id="UP000441585">
    <property type="component" value="Unassembled WGS sequence"/>
</dbReference>
<evidence type="ECO:0000259" key="6">
    <source>
        <dbReference type="Pfam" id="PF08028"/>
    </source>
</evidence>
<dbReference type="Gene3D" id="1.20.140.10">
    <property type="entry name" value="Butyryl-CoA Dehydrogenase, subunit A, domain 3"/>
    <property type="match status" value="1"/>
</dbReference>
<evidence type="ECO:0000256" key="3">
    <source>
        <dbReference type="SAM" id="MobiDB-lite"/>
    </source>
</evidence>
<reference evidence="7 8" key="1">
    <citation type="submission" date="2019-11" db="EMBL/GenBank/DDBJ databases">
        <title>Bacillus idriensis genome.</title>
        <authorList>
            <person name="Konopka E.N."/>
            <person name="Newman J.D."/>
        </authorList>
    </citation>
    <scope>NUCLEOTIDE SEQUENCE [LARGE SCALE GENOMIC DNA]</scope>
    <source>
        <strain evidence="7 8">DSM 19097</strain>
    </source>
</reference>
<dbReference type="InterPro" id="IPR046373">
    <property type="entry name" value="Acyl-CoA_Oxase/DH_mid-dom_sf"/>
</dbReference>
<dbReference type="InterPro" id="IPR037069">
    <property type="entry name" value="AcylCoA_DH/ox_N_sf"/>
</dbReference>
<feature type="domain" description="Acyl-CoA oxidase/dehydrogenase middle" evidence="4">
    <location>
        <begin position="161"/>
        <end position="253"/>
    </location>
</feature>
<dbReference type="PANTHER" id="PTHR43884:SF25">
    <property type="entry name" value="ACYL-COA DEHYDROGENASE YDBM-RELATED"/>
    <property type="match status" value="1"/>
</dbReference>
<keyword evidence="8" id="KW-1185">Reference proteome</keyword>
<dbReference type="GO" id="GO:0050660">
    <property type="term" value="F:flavin adenine dinucleotide binding"/>
    <property type="evidence" value="ECO:0007669"/>
    <property type="project" value="InterPro"/>
</dbReference>
<evidence type="ECO:0000313" key="8">
    <source>
        <dbReference type="Proteomes" id="UP000441585"/>
    </source>
</evidence>
<accession>A0A6I2M7W7</accession>
<protein>
    <submittedName>
        <fullName evidence="7">Acyl-CoA dehydrogenase</fullName>
    </submittedName>
</protein>
<keyword evidence="2" id="KW-0560">Oxidoreductase</keyword>
<dbReference type="CDD" id="cd00567">
    <property type="entry name" value="ACAD"/>
    <property type="match status" value="1"/>
</dbReference>
<dbReference type="SUPFAM" id="SSF56645">
    <property type="entry name" value="Acyl-CoA dehydrogenase NM domain-like"/>
    <property type="match status" value="1"/>
</dbReference>
<dbReference type="Pfam" id="PF08028">
    <property type="entry name" value="Acyl-CoA_dh_2"/>
    <property type="match status" value="1"/>
</dbReference>
<evidence type="ECO:0000259" key="4">
    <source>
        <dbReference type="Pfam" id="PF02770"/>
    </source>
</evidence>
<dbReference type="RefSeq" id="WP_154318131.1">
    <property type="nucleotide sequence ID" value="NZ_CAJGAA010000001.1"/>
</dbReference>
<dbReference type="InterPro" id="IPR036250">
    <property type="entry name" value="AcylCo_DH-like_C"/>
</dbReference>
<feature type="domain" description="Acyl-CoA dehydrogenase/oxidase N-terminal" evidence="5">
    <location>
        <begin position="43"/>
        <end position="132"/>
    </location>
</feature>
<proteinExistence type="predicted"/>
<gene>
    <name evidence="7" type="ORF">GJU41_05625</name>
</gene>
<dbReference type="InterPro" id="IPR013786">
    <property type="entry name" value="AcylCoA_DH/ox_N"/>
</dbReference>
<dbReference type="Pfam" id="PF02770">
    <property type="entry name" value="Acyl-CoA_dh_M"/>
    <property type="match status" value="1"/>
</dbReference>
<dbReference type="Pfam" id="PF02771">
    <property type="entry name" value="Acyl-CoA_dh_N"/>
    <property type="match status" value="1"/>
</dbReference>
<dbReference type="InterPro" id="IPR009100">
    <property type="entry name" value="AcylCoA_DH/oxidase_NM_dom_sf"/>
</dbReference>
<name>A0A6I2M7W7_9BACI</name>
<evidence type="ECO:0000259" key="5">
    <source>
        <dbReference type="Pfam" id="PF02771"/>
    </source>
</evidence>
<keyword evidence="1" id="KW-0285">Flavoprotein</keyword>
<dbReference type="PANTHER" id="PTHR43884">
    <property type="entry name" value="ACYL-COA DEHYDROGENASE"/>
    <property type="match status" value="1"/>
</dbReference>
<dbReference type="AlphaFoldDB" id="A0A6I2M7W7"/>
<dbReference type="Gene3D" id="1.10.540.10">
    <property type="entry name" value="Acyl-CoA dehydrogenase/oxidase, N-terminal domain"/>
    <property type="match status" value="1"/>
</dbReference>
<feature type="domain" description="Acyl-CoA dehydrogenase C-terminal" evidence="6">
    <location>
        <begin position="281"/>
        <end position="399"/>
    </location>
</feature>
<dbReference type="PIRSF" id="PIRSF016578">
    <property type="entry name" value="HsaA"/>
    <property type="match status" value="1"/>
</dbReference>
<dbReference type="SUPFAM" id="SSF47203">
    <property type="entry name" value="Acyl-CoA dehydrogenase C-terminal domain-like"/>
    <property type="match status" value="1"/>
</dbReference>
<dbReference type="InterPro" id="IPR013107">
    <property type="entry name" value="Acyl-CoA_DH_C"/>
</dbReference>
<dbReference type="InterPro" id="IPR006091">
    <property type="entry name" value="Acyl-CoA_Oxase/DH_mid-dom"/>
</dbReference>
<sequence length="424" mass="47308">MKKTEYSIYKQLSDRNTLSNWREKIEYKVKEGGIVLDQQFIKTNRQKALLEKASELAEQFSERADYYDREALFPFQNFHDLKKAGFLKLSIPGKYGGDNLSLYEFVLIQEKLAQGDGATALSLGWHLGILMNIRETEKWDEKTYARISREIIQFDKLLNSAASEPNGGSPARGGKPETTAKRSGDKWIINGKKIFTSLAPALDYFLITATIEDTGEVGEFIIPKESPGLSIEETWNTLGMRGTRSDDLILENVELELEAMTGLKMKPSKGASPQGWLLHIPACYLGIAIAARNFAVEFAKKHQPNSLNHPIKDLPEVRRKIANMDLSLLTARHLLYGTAEKWDTAPNERNKLGAELAAAKTVATNTAVEVVDLAMRVVGGQSIFNSLPLQRYYRDVRAGLHNPPADEITFAILADQAFSEGTGK</sequence>
<feature type="region of interest" description="Disordered" evidence="3">
    <location>
        <begin position="163"/>
        <end position="182"/>
    </location>
</feature>
<evidence type="ECO:0000256" key="2">
    <source>
        <dbReference type="ARBA" id="ARBA00023002"/>
    </source>
</evidence>
<dbReference type="EMBL" id="WKKF01000001">
    <property type="protein sequence ID" value="MRX53442.1"/>
    <property type="molecule type" value="Genomic_DNA"/>
</dbReference>
<evidence type="ECO:0000313" key="7">
    <source>
        <dbReference type="EMBL" id="MRX53442.1"/>
    </source>
</evidence>
<organism evidence="7 8">
    <name type="scientific">Metabacillus idriensis</name>
    <dbReference type="NCBI Taxonomy" id="324768"/>
    <lineage>
        <taxon>Bacteria</taxon>
        <taxon>Bacillati</taxon>
        <taxon>Bacillota</taxon>
        <taxon>Bacilli</taxon>
        <taxon>Bacillales</taxon>
        <taxon>Bacillaceae</taxon>
        <taxon>Metabacillus</taxon>
    </lineage>
</organism>